<dbReference type="EMBL" id="VTUZ01000042">
    <property type="protein sequence ID" value="KAA1000987.1"/>
    <property type="molecule type" value="Genomic_DNA"/>
</dbReference>
<dbReference type="InterPro" id="IPR036457">
    <property type="entry name" value="PPM-type-like_dom_sf"/>
</dbReference>
<dbReference type="RefSeq" id="WP_149675088.1">
    <property type="nucleotide sequence ID" value="NZ_VTUZ01000042.1"/>
</dbReference>
<evidence type="ECO:0000313" key="2">
    <source>
        <dbReference type="EMBL" id="KAA1000987.1"/>
    </source>
</evidence>
<dbReference type="InterPro" id="IPR001932">
    <property type="entry name" value="PPM-type_phosphatase-like_dom"/>
</dbReference>
<dbReference type="Pfam" id="PF13672">
    <property type="entry name" value="PP2C_2"/>
    <property type="match status" value="1"/>
</dbReference>
<dbReference type="Proteomes" id="UP000325273">
    <property type="component" value="Unassembled WGS sequence"/>
</dbReference>
<dbReference type="AlphaFoldDB" id="A0A5B0GC36"/>
<organism evidence="2 3">
    <name type="scientific">Paraburkholderia panacisoli</name>
    <dbReference type="NCBI Taxonomy" id="2603818"/>
    <lineage>
        <taxon>Bacteria</taxon>
        <taxon>Pseudomonadati</taxon>
        <taxon>Pseudomonadota</taxon>
        <taxon>Betaproteobacteria</taxon>
        <taxon>Burkholderiales</taxon>
        <taxon>Burkholderiaceae</taxon>
        <taxon>Paraburkholderia</taxon>
    </lineage>
</organism>
<dbReference type="CDD" id="cd00143">
    <property type="entry name" value="PP2Cc"/>
    <property type="match status" value="1"/>
</dbReference>
<dbReference type="Gene3D" id="3.60.40.10">
    <property type="entry name" value="PPM-type phosphatase domain"/>
    <property type="match status" value="1"/>
</dbReference>
<keyword evidence="3" id="KW-1185">Reference proteome</keyword>
<gene>
    <name evidence="2" type="ORF">FVF58_39525</name>
</gene>
<comment type="caution">
    <text evidence="2">The sequence shown here is derived from an EMBL/GenBank/DDBJ whole genome shotgun (WGS) entry which is preliminary data.</text>
</comment>
<evidence type="ECO:0000313" key="3">
    <source>
        <dbReference type="Proteomes" id="UP000325273"/>
    </source>
</evidence>
<dbReference type="SMART" id="SM00332">
    <property type="entry name" value="PP2Cc"/>
    <property type="match status" value="1"/>
</dbReference>
<dbReference type="SMART" id="SM00331">
    <property type="entry name" value="PP2C_SIG"/>
    <property type="match status" value="1"/>
</dbReference>
<protein>
    <submittedName>
        <fullName evidence="2">Serine/threonine-protein phosphatase</fullName>
    </submittedName>
</protein>
<proteinExistence type="predicted"/>
<reference evidence="2 3" key="1">
    <citation type="submission" date="2019-08" db="EMBL/GenBank/DDBJ databases">
        <title>Paraburkholderia sp. DCY113.</title>
        <authorList>
            <person name="Kang J."/>
        </authorList>
    </citation>
    <scope>NUCLEOTIDE SEQUENCE [LARGE SCALE GENOMIC DNA]</scope>
    <source>
        <strain evidence="2 3">DCY113</strain>
    </source>
</reference>
<dbReference type="PROSITE" id="PS51746">
    <property type="entry name" value="PPM_2"/>
    <property type="match status" value="1"/>
</dbReference>
<accession>A0A5B0GC36</accession>
<evidence type="ECO:0000259" key="1">
    <source>
        <dbReference type="PROSITE" id="PS51746"/>
    </source>
</evidence>
<name>A0A5B0GC36_9BURK</name>
<dbReference type="SUPFAM" id="SSF81606">
    <property type="entry name" value="PP2C-like"/>
    <property type="match status" value="1"/>
</dbReference>
<feature type="domain" description="PPM-type phosphatase" evidence="1">
    <location>
        <begin position="17"/>
        <end position="274"/>
    </location>
</feature>
<sequence>MPSATLSPTLHRFNHCTACGLSDPGRVRRANEDHFLIDPVLGLIAIADGMGGHADGALASETALQRIAATVSAACAATPRASAGPITAGDPDATVHDDALDAIRTLLDALDQANATLYALNTREPGALERGMGTTVTGLWQPPASDLLVAFQVGDSRLYRYRDGALLQLSRDQTLYQQALDFGNIDRLPPRNVLLQALGPLPAVAPVVETHPWAPGDRYLLCSDGLYGEVPHHEIEAVLAAVSVDTLEVACRRLVELALDAGGKDNVTAVVACYDNEAAGGI</sequence>